<keyword evidence="10" id="KW-0472">Membrane</keyword>
<dbReference type="InterPro" id="IPR052374">
    <property type="entry name" value="SERAC1"/>
</dbReference>
<evidence type="ECO:0000313" key="17">
    <source>
        <dbReference type="EMBL" id="VFT90852.1"/>
    </source>
</evidence>
<accession>A0A485L0B2</accession>
<dbReference type="GO" id="GO:0016020">
    <property type="term" value="C:membrane"/>
    <property type="evidence" value="ECO:0007669"/>
    <property type="project" value="UniProtKB-SubCell"/>
</dbReference>
<proteinExistence type="inferred from homology"/>
<comment type="similarity">
    <text evidence="13">Belongs to the SERAC1 family.</text>
</comment>
<dbReference type="GO" id="GO:0005739">
    <property type="term" value="C:mitochondrion"/>
    <property type="evidence" value="ECO:0007669"/>
    <property type="project" value="UniProtKB-SubCell"/>
</dbReference>
<dbReference type="SUPFAM" id="SSF48371">
    <property type="entry name" value="ARM repeat"/>
    <property type="match status" value="1"/>
</dbReference>
<keyword evidence="7" id="KW-1133">Transmembrane helix</keyword>
<organism evidence="17 18">
    <name type="scientific">Aphanomyces stellatus</name>
    <dbReference type="NCBI Taxonomy" id="120398"/>
    <lineage>
        <taxon>Eukaryota</taxon>
        <taxon>Sar</taxon>
        <taxon>Stramenopiles</taxon>
        <taxon>Oomycota</taxon>
        <taxon>Saprolegniomycetes</taxon>
        <taxon>Saprolegniales</taxon>
        <taxon>Verrucalvaceae</taxon>
        <taxon>Aphanomyces</taxon>
    </lineage>
</organism>
<keyword evidence="12" id="KW-1208">Phospholipid metabolism</keyword>
<name>A0A485L0B2_9STRA</name>
<evidence type="ECO:0000256" key="14">
    <source>
        <dbReference type="ARBA" id="ARBA00040991"/>
    </source>
</evidence>
<dbReference type="OrthoDB" id="5086500at2759"/>
<dbReference type="PANTHER" id="PTHR48182">
    <property type="entry name" value="PROTEIN SERAC1"/>
    <property type="match status" value="1"/>
</dbReference>
<evidence type="ECO:0000256" key="12">
    <source>
        <dbReference type="ARBA" id="ARBA00023264"/>
    </source>
</evidence>
<dbReference type="GO" id="GO:0005783">
    <property type="term" value="C:endoplasmic reticulum"/>
    <property type="evidence" value="ECO:0007669"/>
    <property type="project" value="UniProtKB-SubCell"/>
</dbReference>
<dbReference type="InterPro" id="IPR011989">
    <property type="entry name" value="ARM-like"/>
</dbReference>
<evidence type="ECO:0000256" key="5">
    <source>
        <dbReference type="ARBA" id="ARBA00022692"/>
    </source>
</evidence>
<dbReference type="EMBL" id="CAADRA010005524">
    <property type="protein sequence ID" value="VFT90852.1"/>
    <property type="molecule type" value="Genomic_DNA"/>
</dbReference>
<gene>
    <name evidence="17" type="primary">Aste57867_14022</name>
    <name evidence="16" type="ORF">As57867_013971</name>
    <name evidence="17" type="ORF">ASTE57867_14022</name>
</gene>
<evidence type="ECO:0000256" key="8">
    <source>
        <dbReference type="ARBA" id="ARBA00023098"/>
    </source>
</evidence>
<dbReference type="InterPro" id="IPR029058">
    <property type="entry name" value="AB_hydrolase_fold"/>
</dbReference>
<evidence type="ECO:0000256" key="10">
    <source>
        <dbReference type="ARBA" id="ARBA00023136"/>
    </source>
</evidence>
<dbReference type="Proteomes" id="UP000332933">
    <property type="component" value="Unassembled WGS sequence"/>
</dbReference>
<dbReference type="Gene3D" id="1.25.10.10">
    <property type="entry name" value="Leucine-rich Repeat Variant"/>
    <property type="match status" value="2"/>
</dbReference>
<reference evidence="16" key="2">
    <citation type="submission" date="2019-06" db="EMBL/GenBank/DDBJ databases">
        <title>Genomics analysis of Aphanomyces spp. identifies a new class of oomycete effector associated with host adaptation.</title>
        <authorList>
            <person name="Gaulin E."/>
        </authorList>
    </citation>
    <scope>NUCLEOTIDE SEQUENCE</scope>
    <source>
        <strain evidence="16">CBS 578.67</strain>
    </source>
</reference>
<evidence type="ECO:0000313" key="18">
    <source>
        <dbReference type="Proteomes" id="UP000332933"/>
    </source>
</evidence>
<evidence type="ECO:0000256" key="2">
    <source>
        <dbReference type="ARBA" id="ARBA00004173"/>
    </source>
</evidence>
<evidence type="ECO:0000256" key="6">
    <source>
        <dbReference type="ARBA" id="ARBA00022824"/>
    </source>
</evidence>
<dbReference type="GO" id="GO:0008654">
    <property type="term" value="P:phospholipid biosynthetic process"/>
    <property type="evidence" value="ECO:0007669"/>
    <property type="project" value="UniProtKB-KW"/>
</dbReference>
<evidence type="ECO:0000256" key="1">
    <source>
        <dbReference type="ARBA" id="ARBA00004167"/>
    </source>
</evidence>
<reference evidence="17 18" key="1">
    <citation type="submission" date="2019-03" db="EMBL/GenBank/DDBJ databases">
        <authorList>
            <person name="Gaulin E."/>
            <person name="Dumas B."/>
        </authorList>
    </citation>
    <scope>NUCLEOTIDE SEQUENCE [LARGE SCALE GENOMIC DNA]</scope>
    <source>
        <strain evidence="17">CBS 568.67</strain>
    </source>
</reference>
<dbReference type="AlphaFoldDB" id="A0A485L0B2"/>
<evidence type="ECO:0000256" key="13">
    <source>
        <dbReference type="ARBA" id="ARBA00038024"/>
    </source>
</evidence>
<dbReference type="EMBL" id="VJMH01005503">
    <property type="protein sequence ID" value="KAF0695125.1"/>
    <property type="molecule type" value="Genomic_DNA"/>
</dbReference>
<keyword evidence="11" id="KW-0594">Phospholipid biosynthesis</keyword>
<evidence type="ECO:0000313" key="16">
    <source>
        <dbReference type="EMBL" id="KAF0695125.1"/>
    </source>
</evidence>
<comment type="subcellular location">
    <subcellularLocation>
        <location evidence="3">Endoplasmic reticulum</location>
    </subcellularLocation>
    <subcellularLocation>
        <location evidence="1">Membrane</location>
        <topology evidence="1">Single-pass membrane protein</topology>
    </subcellularLocation>
    <subcellularLocation>
        <location evidence="2">Mitochondrion</location>
    </subcellularLocation>
</comment>
<keyword evidence="6" id="KW-0256">Endoplasmic reticulum</keyword>
<evidence type="ECO:0000256" key="3">
    <source>
        <dbReference type="ARBA" id="ARBA00004240"/>
    </source>
</evidence>
<evidence type="ECO:0000256" key="15">
    <source>
        <dbReference type="ARBA" id="ARBA00041701"/>
    </source>
</evidence>
<dbReference type="SUPFAM" id="SSF53474">
    <property type="entry name" value="alpha/beta-Hydrolases"/>
    <property type="match status" value="1"/>
</dbReference>
<sequence length="912" mass="99004">MMHTRRLLGTVVGVAGASVVSSWIYYPEEVVQASAPPKEKRRRTFDMSAVVPHNTSTRPYGLEQSAFRDLGDFLASATVTASQAYMTWLSSQKPQHASPLSSEHNPFADLVDSDDDVSSKAAKRIIDSTDFNLLLNVLAGDTRNALPDEMYSAINRLATNVDCAAAIAERATRYGKKALLHMAKRHDMDPRLGDALRALTVLDGNECRFGPANLSSLVALACTPNLPAPYAEFAFWALAASASNKSLTSSYRLRKEWLGDDRVARTRAVLMRNPYIWSALLATRDATQPDDMLLQLQAARLVRELCAGGVPFGDDDERLDLVLHWFDAGAVPVCAEALSILTTIAAADDGVRAKLLARGVLDALHAKIESNQDTRLTALLLGAVHALAFHHAASLDARALTSVAHDRHHHHHSDDYGDLGDFGEPTTVRGWIDLFTSFVSHDDADIAAHAVACLEALSTHGAYRNQGMQEWIIAVLDSVLEHVPADVARQASTVRAARSRTRPLKSERQQSAAEFVAAHTRALRALAFVLDRPDCQDAFVRTGGLPLLRAMFEQSCDDDGGAATPTMIKFQQEWARAVANLLSLPTRNAATELATPFWAAALAQLATSPDLQVETQARRALHNLRDTRSGVVYREGVHPFTTDDDGADVDVVFVHGLLGCAYETWIAGDDATRVWAHDWLVRDLAAQHLRPRVLSLSYDSKLFAAESSFATLCLDDTSSDLLAKLRAARVGVDRPVVFVTHSMGGIVVKKMLQDDADETLARQTKGLVFYGVPHHGSPVAAAIFPVASVVQRQGIHFQHPVTADLHGTPRLEQLNDWCAAFVQANDVTVLSIGEGAPVKLPLVGFEALVVPEASSNPGFGAYVKMAEMDHMQVCKPTSMEDARYTLTRDVIAAVAATTTQHAAASNNDDDDA</sequence>
<keyword evidence="4" id="KW-0444">Lipid biosynthesis</keyword>
<evidence type="ECO:0000256" key="4">
    <source>
        <dbReference type="ARBA" id="ARBA00022516"/>
    </source>
</evidence>
<evidence type="ECO:0000256" key="9">
    <source>
        <dbReference type="ARBA" id="ARBA00023128"/>
    </source>
</evidence>
<evidence type="ECO:0000256" key="11">
    <source>
        <dbReference type="ARBA" id="ARBA00023209"/>
    </source>
</evidence>
<keyword evidence="18" id="KW-1185">Reference proteome</keyword>
<keyword evidence="5" id="KW-0812">Transmembrane</keyword>
<protein>
    <recommendedName>
        <fullName evidence="14">Protein SERAC1</fullName>
    </recommendedName>
    <alternativeName>
        <fullName evidence="15">Serine active site-containing protein 1</fullName>
    </alternativeName>
</protein>
<evidence type="ECO:0000256" key="7">
    <source>
        <dbReference type="ARBA" id="ARBA00022989"/>
    </source>
</evidence>
<dbReference type="InterPro" id="IPR016024">
    <property type="entry name" value="ARM-type_fold"/>
</dbReference>
<keyword evidence="9" id="KW-0496">Mitochondrion</keyword>
<dbReference type="PANTHER" id="PTHR48182:SF2">
    <property type="entry name" value="PROTEIN SERAC1"/>
    <property type="match status" value="1"/>
</dbReference>
<dbReference type="Gene3D" id="3.40.50.1820">
    <property type="entry name" value="alpha/beta hydrolase"/>
    <property type="match status" value="1"/>
</dbReference>
<keyword evidence="8" id="KW-0443">Lipid metabolism</keyword>